<dbReference type="InterPro" id="IPR013103">
    <property type="entry name" value="RVT_2"/>
</dbReference>
<protein>
    <recommendedName>
        <fullName evidence="6">Integrase catalytic domain-containing protein</fullName>
    </recommendedName>
</protein>
<dbReference type="PANTHER" id="PTHR42648">
    <property type="entry name" value="TRANSPOSASE, PUTATIVE-RELATED"/>
    <property type="match status" value="1"/>
</dbReference>
<gene>
    <name evidence="7" type="ORF">F3Y22_tig00112491pilonHSYRG00351</name>
</gene>
<dbReference type="InterPro" id="IPR054722">
    <property type="entry name" value="PolX-like_BBD"/>
</dbReference>
<evidence type="ECO:0000259" key="6">
    <source>
        <dbReference type="PROSITE" id="PS50994"/>
    </source>
</evidence>
<feature type="region of interest" description="Disordered" evidence="5">
    <location>
        <begin position="15"/>
        <end position="46"/>
    </location>
</feature>
<dbReference type="SUPFAM" id="SSF57756">
    <property type="entry name" value="Retrovirus zinc finger-like domains"/>
    <property type="match status" value="1"/>
</dbReference>
<evidence type="ECO:0000256" key="2">
    <source>
        <dbReference type="ARBA" id="ARBA00022723"/>
    </source>
</evidence>
<dbReference type="AlphaFoldDB" id="A0A6A2WYU2"/>
<sequence length="978" mass="111037">MRLEGTVEGALAAKLHISHNNKGKKRNGKKSADDQAYSKGEGSDKQDYLSCQHYGKKGHPPHKCWRRPDVRCNKCKLLGHIAKICKSKEKYQQSEAQVVEQKEDQLFVASCFATSIANESWLIDSGCTNHIRHDIELFKELNKAVVSQVRIGNGDFIAVKGKGTIAIESSLGTKLIQDVLYVPEINQNLLSVGQLLEIGYKVVFEDRMCSIKDSSGSDMFKVNMKGKIFSLNMMETEQAAMMSSVTTTELWHKRIGHFNHIVLLYMRRKNLARGIPPLDDHLISCKACRFGKQTRLPFSNATSRARTKLQLIHTDIGGATPELSLKGNKYYILFIDDFSRMCWIYFLKFKSEVAGVFWKFKAWVENQSGCKIQVIRSDNGKEDTSEQFNIFCEDAGIEHQLTAPYTPQQNGVSERKNRTVMEMVRCMLHEKGLSKKFWAEAANTAMFLLNRLPTKAVQGKTPFEACVKRDKLDKKANSGIFIDQQWNWEDDEVNLVPNTESFKDENIDDPLVRGTKLLSDIYERCNVGVLEPADFYIAKDDPRWISAMQEEFRMIEGNQTWELVPRPCHKKVIGRLAPVARLDTVRLLLALATQKGWKIFQLDVKSAFLNGYLQEEIYVEQPEGFEVDGEVNKVYLLKKALYGLKQAPRAWYARIDEHLLSLGFEKSPSEPTLYVKHSTVDILIVFVYVDDVLVTGNNDVLVRNFKEEMMKVFEMTDLGTMAYFLGMERLCIEDGAKKLEEVVYRSLIGCLMYLTTTRPDILHVVSVLARSSQAASEEHFIAAKRLLRYVKGTIDYGVLFKHGQEFNFHGFSDSDWGGSLDDMKSTLGYCFTIGSRMFSWSSKKQDIVAESTAEAKFIAATAAVNQALWLRKILNDLCLEQRRSTKVFVDNQAAIAISNNPVFHGKTKHFNIKLYFLREVQKNGEVSLLYCSKNDQLADIFTKALPRSRFESLRKALGVSATDSRRSVGNVSNGCNLS</sequence>
<dbReference type="InterPro" id="IPR039537">
    <property type="entry name" value="Retrotran_Ty1/copia-like"/>
</dbReference>
<keyword evidence="4" id="KW-0378">Hydrolase</keyword>
<dbReference type="SUPFAM" id="SSF56672">
    <property type="entry name" value="DNA/RNA polymerases"/>
    <property type="match status" value="1"/>
</dbReference>
<dbReference type="InterPro" id="IPR001584">
    <property type="entry name" value="Integrase_cat-core"/>
</dbReference>
<dbReference type="SUPFAM" id="SSF53098">
    <property type="entry name" value="Ribonuclease H-like"/>
    <property type="match status" value="1"/>
</dbReference>
<feature type="domain" description="Integrase catalytic" evidence="6">
    <location>
        <begin position="304"/>
        <end position="470"/>
    </location>
</feature>
<evidence type="ECO:0000256" key="1">
    <source>
        <dbReference type="ARBA" id="ARBA00022670"/>
    </source>
</evidence>
<dbReference type="Pfam" id="PF22936">
    <property type="entry name" value="Pol_BBD"/>
    <property type="match status" value="1"/>
</dbReference>
<reference evidence="7" key="1">
    <citation type="submission" date="2019-09" db="EMBL/GenBank/DDBJ databases">
        <title>Draft genome information of white flower Hibiscus syriacus.</title>
        <authorList>
            <person name="Kim Y.-M."/>
        </authorList>
    </citation>
    <scope>NUCLEOTIDE SEQUENCE [LARGE SCALE GENOMIC DNA]</scope>
    <source>
        <strain evidence="7">YM2019G1</strain>
    </source>
</reference>
<dbReference type="PROSITE" id="PS50994">
    <property type="entry name" value="INTEGRASE"/>
    <property type="match status" value="1"/>
</dbReference>
<evidence type="ECO:0000256" key="4">
    <source>
        <dbReference type="ARBA" id="ARBA00022801"/>
    </source>
</evidence>
<evidence type="ECO:0000256" key="3">
    <source>
        <dbReference type="ARBA" id="ARBA00022750"/>
    </source>
</evidence>
<dbReference type="Gene3D" id="3.30.420.10">
    <property type="entry name" value="Ribonuclease H-like superfamily/Ribonuclease H"/>
    <property type="match status" value="1"/>
</dbReference>
<dbReference type="GO" id="GO:0003676">
    <property type="term" value="F:nucleic acid binding"/>
    <property type="evidence" value="ECO:0007669"/>
    <property type="project" value="InterPro"/>
</dbReference>
<dbReference type="Proteomes" id="UP000436088">
    <property type="component" value="Unassembled WGS sequence"/>
</dbReference>
<accession>A0A6A2WYU2</accession>
<organism evidence="7 8">
    <name type="scientific">Hibiscus syriacus</name>
    <name type="common">Rose of Sharon</name>
    <dbReference type="NCBI Taxonomy" id="106335"/>
    <lineage>
        <taxon>Eukaryota</taxon>
        <taxon>Viridiplantae</taxon>
        <taxon>Streptophyta</taxon>
        <taxon>Embryophyta</taxon>
        <taxon>Tracheophyta</taxon>
        <taxon>Spermatophyta</taxon>
        <taxon>Magnoliopsida</taxon>
        <taxon>eudicotyledons</taxon>
        <taxon>Gunneridae</taxon>
        <taxon>Pentapetalae</taxon>
        <taxon>rosids</taxon>
        <taxon>malvids</taxon>
        <taxon>Malvales</taxon>
        <taxon>Malvaceae</taxon>
        <taxon>Malvoideae</taxon>
        <taxon>Hibiscus</taxon>
    </lineage>
</organism>
<dbReference type="InterPro" id="IPR043502">
    <property type="entry name" value="DNA/RNA_pol_sf"/>
</dbReference>
<keyword evidence="3" id="KW-0064">Aspartyl protease</keyword>
<dbReference type="EMBL" id="VEPZ02001593">
    <property type="protein sequence ID" value="KAE8666821.1"/>
    <property type="molecule type" value="Genomic_DNA"/>
</dbReference>
<dbReference type="InterPro" id="IPR036875">
    <property type="entry name" value="Znf_CCHC_sf"/>
</dbReference>
<name>A0A6A2WYU2_HIBSY</name>
<comment type="caution">
    <text evidence="7">The sequence shown here is derived from an EMBL/GenBank/DDBJ whole genome shotgun (WGS) entry which is preliminary data.</text>
</comment>
<dbReference type="Pfam" id="PF13976">
    <property type="entry name" value="gag_pre-integrs"/>
    <property type="match status" value="1"/>
</dbReference>
<dbReference type="CDD" id="cd09272">
    <property type="entry name" value="RNase_HI_RT_Ty1"/>
    <property type="match status" value="1"/>
</dbReference>
<feature type="compositionally biased region" description="Basic residues" evidence="5">
    <location>
        <begin position="16"/>
        <end position="29"/>
    </location>
</feature>
<dbReference type="Pfam" id="PF07727">
    <property type="entry name" value="RVT_2"/>
    <property type="match status" value="1"/>
</dbReference>
<evidence type="ECO:0000313" key="7">
    <source>
        <dbReference type="EMBL" id="KAE8666821.1"/>
    </source>
</evidence>
<dbReference type="Pfam" id="PF00665">
    <property type="entry name" value="rve"/>
    <property type="match status" value="1"/>
</dbReference>
<dbReference type="GO" id="GO:0008270">
    <property type="term" value="F:zinc ion binding"/>
    <property type="evidence" value="ECO:0007669"/>
    <property type="project" value="InterPro"/>
</dbReference>
<dbReference type="GO" id="GO:0006508">
    <property type="term" value="P:proteolysis"/>
    <property type="evidence" value="ECO:0007669"/>
    <property type="project" value="UniProtKB-KW"/>
</dbReference>
<proteinExistence type="predicted"/>
<dbReference type="InterPro" id="IPR012337">
    <property type="entry name" value="RNaseH-like_sf"/>
</dbReference>
<keyword evidence="8" id="KW-1185">Reference proteome</keyword>
<dbReference type="GO" id="GO:0015074">
    <property type="term" value="P:DNA integration"/>
    <property type="evidence" value="ECO:0007669"/>
    <property type="project" value="InterPro"/>
</dbReference>
<keyword evidence="1" id="KW-0645">Protease</keyword>
<dbReference type="InterPro" id="IPR036397">
    <property type="entry name" value="RNaseH_sf"/>
</dbReference>
<evidence type="ECO:0000256" key="5">
    <source>
        <dbReference type="SAM" id="MobiDB-lite"/>
    </source>
</evidence>
<dbReference type="GO" id="GO:0004190">
    <property type="term" value="F:aspartic-type endopeptidase activity"/>
    <property type="evidence" value="ECO:0007669"/>
    <property type="project" value="UniProtKB-KW"/>
</dbReference>
<dbReference type="PANTHER" id="PTHR42648:SF18">
    <property type="entry name" value="RETROTRANSPOSON, UNCLASSIFIED-LIKE PROTEIN"/>
    <property type="match status" value="1"/>
</dbReference>
<keyword evidence="2" id="KW-0479">Metal-binding</keyword>
<dbReference type="InterPro" id="IPR025724">
    <property type="entry name" value="GAG-pre-integrase_dom"/>
</dbReference>
<evidence type="ECO:0000313" key="8">
    <source>
        <dbReference type="Proteomes" id="UP000436088"/>
    </source>
</evidence>